<evidence type="ECO:0000313" key="4">
    <source>
        <dbReference type="RefSeq" id="XP_028029468.1"/>
    </source>
</evidence>
<organism evidence="3 4">
    <name type="scientific">Bombyx mandarina</name>
    <name type="common">Wild silk moth</name>
    <name type="synonym">Wild silkworm</name>
    <dbReference type="NCBI Taxonomy" id="7092"/>
    <lineage>
        <taxon>Eukaryota</taxon>
        <taxon>Metazoa</taxon>
        <taxon>Ecdysozoa</taxon>
        <taxon>Arthropoda</taxon>
        <taxon>Hexapoda</taxon>
        <taxon>Insecta</taxon>
        <taxon>Pterygota</taxon>
        <taxon>Neoptera</taxon>
        <taxon>Endopterygota</taxon>
        <taxon>Lepidoptera</taxon>
        <taxon>Glossata</taxon>
        <taxon>Ditrysia</taxon>
        <taxon>Bombycoidea</taxon>
        <taxon>Bombycidae</taxon>
        <taxon>Bombycinae</taxon>
        <taxon>Bombyx</taxon>
    </lineage>
</organism>
<feature type="region of interest" description="Disordered" evidence="2">
    <location>
        <begin position="1"/>
        <end position="22"/>
    </location>
</feature>
<proteinExistence type="predicted"/>
<name>A0A6J2JJL5_BOMMA</name>
<keyword evidence="3" id="KW-1185">Reference proteome</keyword>
<feature type="region of interest" description="Disordered" evidence="2">
    <location>
        <begin position="82"/>
        <end position="103"/>
    </location>
</feature>
<evidence type="ECO:0000256" key="2">
    <source>
        <dbReference type="SAM" id="MobiDB-lite"/>
    </source>
</evidence>
<dbReference type="AlphaFoldDB" id="A0A6J2JJL5"/>
<keyword evidence="1" id="KW-0175">Coiled coil</keyword>
<dbReference type="Proteomes" id="UP000504629">
    <property type="component" value="Unplaced"/>
</dbReference>
<reference evidence="4" key="1">
    <citation type="submission" date="2025-08" db="UniProtKB">
        <authorList>
            <consortium name="RefSeq"/>
        </authorList>
    </citation>
    <scope>IDENTIFICATION</scope>
    <source>
        <tissue evidence="4">Silk gland</tissue>
    </source>
</reference>
<protein>
    <submittedName>
        <fullName evidence="4">Uncharacterized protein LOC114242493</fullName>
    </submittedName>
</protein>
<dbReference type="OrthoDB" id="7467384at2759"/>
<evidence type="ECO:0000256" key="1">
    <source>
        <dbReference type="SAM" id="Coils"/>
    </source>
</evidence>
<feature type="coiled-coil region" evidence="1">
    <location>
        <begin position="177"/>
        <end position="204"/>
    </location>
</feature>
<dbReference type="RefSeq" id="XP_028029468.1">
    <property type="nucleotide sequence ID" value="XM_028173667.1"/>
</dbReference>
<dbReference type="KEGG" id="bman:114242493"/>
<dbReference type="GeneID" id="114242493"/>
<sequence>MDIKTNGKLSRHSKPKTDKLTLSGNFTSQHRAFDVIPHCDREIMRQNILEQVMKKTGQVKQNKDDEMYEDPRDIIVTEKPVKPPRKRTAHTVTTTSTCQSKDKSLAKEQKRKLTKKYEILVTSLMEKCEENIAVISEKDNQIAKLKDKLKTVLEYNKLFTEENDQLRKQYEVALKYVEDCKTGIREERSRNRDLEEKNKELDERVKKFEMPDRDNCGSTAIPLVEVCMSCSSRQIILNQAREQNSRLQKDMQALKDVLYRYI</sequence>
<accession>A0A6J2JJL5</accession>
<gene>
    <name evidence="4" type="primary">LOC114242493</name>
</gene>
<feature type="compositionally biased region" description="Polar residues" evidence="2">
    <location>
        <begin position="90"/>
        <end position="99"/>
    </location>
</feature>
<evidence type="ECO:0000313" key="3">
    <source>
        <dbReference type="Proteomes" id="UP000504629"/>
    </source>
</evidence>